<dbReference type="PANTHER" id="PTHR22847:SF637">
    <property type="entry name" value="WD REPEAT DOMAIN 5B"/>
    <property type="match status" value="1"/>
</dbReference>
<accession>A0A165D6I7</accession>
<dbReference type="OrthoDB" id="2800964at2759"/>
<evidence type="ECO:0000256" key="3">
    <source>
        <dbReference type="PROSITE-ProRule" id="PRU00221"/>
    </source>
</evidence>
<keyword evidence="2" id="KW-0677">Repeat</keyword>
<dbReference type="SUPFAM" id="SSF50978">
    <property type="entry name" value="WD40 repeat-like"/>
    <property type="match status" value="1"/>
</dbReference>
<dbReference type="Pfam" id="PF00400">
    <property type="entry name" value="WD40"/>
    <property type="match status" value="2"/>
</dbReference>
<dbReference type="SMART" id="SM00320">
    <property type="entry name" value="WD40"/>
    <property type="match status" value="4"/>
</dbReference>
<sequence>MILTNTFLAHDSPVNVIALSCDGTIMLTAADDGYLIAWDLKTGYKLQELNCVFHGPVISVRWIDLGKGDNLAFVFGCADGTLQVYQRDDDQTPFIFCSSTSAHNGFVQYLSFDPNHGRIASAGGGTVHVWKLNAGGILESMTTDVNDEGYMLQSVHFCNNGTNVVLCYCESHEVLCYSVDPWSLKWARQLSTRIGHSILSRDRQTLFGSNLVSGVDQYKFPLLERVRSYSYPIVRNRIMQVGTLGTQLVIGGDDGFAHLYDTTTGRLLQMLEHTRDKRHSS</sequence>
<dbReference type="AlphaFoldDB" id="A0A165D6I7"/>
<gene>
    <name evidence="4" type="ORF">LAESUDRAFT_658208</name>
</gene>
<evidence type="ECO:0000313" key="4">
    <source>
        <dbReference type="EMBL" id="KZT04245.1"/>
    </source>
</evidence>
<dbReference type="InterPro" id="IPR036322">
    <property type="entry name" value="WD40_repeat_dom_sf"/>
</dbReference>
<dbReference type="PROSITE" id="PS00678">
    <property type="entry name" value="WD_REPEATS_1"/>
    <property type="match status" value="1"/>
</dbReference>
<keyword evidence="5" id="KW-1185">Reference proteome</keyword>
<name>A0A165D6I7_9APHY</name>
<dbReference type="InParanoid" id="A0A165D6I7"/>
<reference evidence="4 5" key="1">
    <citation type="journal article" date="2016" name="Mol. Biol. Evol.">
        <title>Comparative Genomics of Early-Diverging Mushroom-Forming Fungi Provides Insights into the Origins of Lignocellulose Decay Capabilities.</title>
        <authorList>
            <person name="Nagy L.G."/>
            <person name="Riley R."/>
            <person name="Tritt A."/>
            <person name="Adam C."/>
            <person name="Daum C."/>
            <person name="Floudas D."/>
            <person name="Sun H."/>
            <person name="Yadav J.S."/>
            <person name="Pangilinan J."/>
            <person name="Larsson K.H."/>
            <person name="Matsuura K."/>
            <person name="Barry K."/>
            <person name="Labutti K."/>
            <person name="Kuo R."/>
            <person name="Ohm R.A."/>
            <person name="Bhattacharya S.S."/>
            <person name="Shirouzu T."/>
            <person name="Yoshinaga Y."/>
            <person name="Martin F.M."/>
            <person name="Grigoriev I.V."/>
            <person name="Hibbett D.S."/>
        </authorList>
    </citation>
    <scope>NUCLEOTIDE SEQUENCE [LARGE SCALE GENOMIC DNA]</scope>
    <source>
        <strain evidence="4 5">93-53</strain>
    </source>
</reference>
<dbReference type="PANTHER" id="PTHR22847">
    <property type="entry name" value="WD40 REPEAT PROTEIN"/>
    <property type="match status" value="1"/>
</dbReference>
<dbReference type="Gene3D" id="2.130.10.10">
    <property type="entry name" value="YVTN repeat-like/Quinoprotein amine dehydrogenase"/>
    <property type="match status" value="1"/>
</dbReference>
<dbReference type="RefSeq" id="XP_040761985.1">
    <property type="nucleotide sequence ID" value="XM_040904738.1"/>
</dbReference>
<feature type="repeat" description="WD" evidence="3">
    <location>
        <begin position="7"/>
        <end position="48"/>
    </location>
</feature>
<dbReference type="InterPro" id="IPR019775">
    <property type="entry name" value="WD40_repeat_CS"/>
</dbReference>
<dbReference type="GeneID" id="63821768"/>
<proteinExistence type="predicted"/>
<evidence type="ECO:0000256" key="2">
    <source>
        <dbReference type="ARBA" id="ARBA00022737"/>
    </source>
</evidence>
<dbReference type="EMBL" id="KV427638">
    <property type="protein sequence ID" value="KZT04245.1"/>
    <property type="molecule type" value="Genomic_DNA"/>
</dbReference>
<keyword evidence="1 3" id="KW-0853">WD repeat</keyword>
<dbReference type="InterPro" id="IPR001680">
    <property type="entry name" value="WD40_rpt"/>
</dbReference>
<organism evidence="4 5">
    <name type="scientific">Laetiporus sulphureus 93-53</name>
    <dbReference type="NCBI Taxonomy" id="1314785"/>
    <lineage>
        <taxon>Eukaryota</taxon>
        <taxon>Fungi</taxon>
        <taxon>Dikarya</taxon>
        <taxon>Basidiomycota</taxon>
        <taxon>Agaricomycotina</taxon>
        <taxon>Agaricomycetes</taxon>
        <taxon>Polyporales</taxon>
        <taxon>Laetiporus</taxon>
    </lineage>
</organism>
<dbReference type="PROSITE" id="PS50082">
    <property type="entry name" value="WD_REPEATS_2"/>
    <property type="match status" value="1"/>
</dbReference>
<dbReference type="PROSITE" id="PS50294">
    <property type="entry name" value="WD_REPEATS_REGION"/>
    <property type="match status" value="1"/>
</dbReference>
<evidence type="ECO:0000256" key="1">
    <source>
        <dbReference type="ARBA" id="ARBA00022574"/>
    </source>
</evidence>
<dbReference type="Proteomes" id="UP000076871">
    <property type="component" value="Unassembled WGS sequence"/>
</dbReference>
<dbReference type="InterPro" id="IPR015943">
    <property type="entry name" value="WD40/YVTN_repeat-like_dom_sf"/>
</dbReference>
<protein>
    <submittedName>
        <fullName evidence="4">WD40 repeat-like protein</fullName>
    </submittedName>
</protein>
<evidence type="ECO:0000313" key="5">
    <source>
        <dbReference type="Proteomes" id="UP000076871"/>
    </source>
</evidence>
<dbReference type="STRING" id="1314785.A0A165D6I7"/>
<dbReference type="GO" id="GO:1990234">
    <property type="term" value="C:transferase complex"/>
    <property type="evidence" value="ECO:0007669"/>
    <property type="project" value="UniProtKB-ARBA"/>
</dbReference>